<protein>
    <recommendedName>
        <fullName evidence="4">DUF5667 domain-containing protein</fullName>
    </recommendedName>
</protein>
<evidence type="ECO:0008006" key="4">
    <source>
        <dbReference type="Google" id="ProtNLM"/>
    </source>
</evidence>
<name>A0A1F5PE70_9BACT</name>
<comment type="caution">
    <text evidence="2">The sequence shown here is derived from an EMBL/GenBank/DDBJ whole genome shotgun (WGS) entry which is preliminary data.</text>
</comment>
<proteinExistence type="predicted"/>
<organism evidence="2 3">
    <name type="scientific">Candidatus Doudnabacteria bacterium RIFCSPHIGHO2_01_FULL_50_11</name>
    <dbReference type="NCBI Taxonomy" id="1817828"/>
    <lineage>
        <taxon>Bacteria</taxon>
        <taxon>Candidatus Doudnaibacteriota</taxon>
    </lineage>
</organism>
<dbReference type="AlphaFoldDB" id="A0A1F5PE70"/>
<feature type="chain" id="PRO_5009520368" description="DUF5667 domain-containing protein" evidence="1">
    <location>
        <begin position="26"/>
        <end position="629"/>
    </location>
</feature>
<gene>
    <name evidence="2" type="ORF">A2722_01235</name>
</gene>
<reference evidence="2 3" key="1">
    <citation type="journal article" date="2016" name="Nat. Commun.">
        <title>Thousands of microbial genomes shed light on interconnected biogeochemical processes in an aquifer system.</title>
        <authorList>
            <person name="Anantharaman K."/>
            <person name="Brown C.T."/>
            <person name="Hug L.A."/>
            <person name="Sharon I."/>
            <person name="Castelle C.J."/>
            <person name="Probst A.J."/>
            <person name="Thomas B.C."/>
            <person name="Singh A."/>
            <person name="Wilkins M.J."/>
            <person name="Karaoz U."/>
            <person name="Brodie E.L."/>
            <person name="Williams K.H."/>
            <person name="Hubbard S.S."/>
            <person name="Banfield J.F."/>
        </authorList>
    </citation>
    <scope>NUCLEOTIDE SEQUENCE [LARGE SCALE GENOMIC DNA]</scope>
</reference>
<evidence type="ECO:0000313" key="3">
    <source>
        <dbReference type="Proteomes" id="UP000178377"/>
    </source>
</evidence>
<sequence>MRYPLKIKYAFAFLAVVMVPLPVLAADFDPGFLVDDQSFGDYGAFGGAAGVQRFLEVRGSMLSNTNIDFLRKLKEPADADLKTKLGDPSASLGRLRTAAELIYDASQQARINPQVILTTLQKEQSLIDGNFSDPAILQRRLDRAMGFGCPDSGSCGDLFLGFYFQLFGNLDSDGSRYLGAARSLARNFYYEENGRRVGRGPVIDALGNAFGTAPKVRAAQAGDKITVENTQGPPNNAAATQTFTIVNAATAALYRYTPHVYNGNYNFWKFYHQWFRYANGSLIKLAYSEQIYFIDDGERRLVSGTVLTLRKLDVTKAYILSQTEFEQYPEAKPLPPPDLTLVSPSSGIARYIVQDNILHPISDFVINQRKLDVIQTIYLPDQEVATYEVGAPALPPEGTLLKSASMTVVYLVQSSVLRPISGFVFQQRGYKFPGVVVASDFEVSGYPKGTTLPPLDGTLVKSATSTLVYYTALGQKFPVPYFVFKLRNYKFSSVVTLGDDEVGNLALGSHLAPADGTLIKAAGSATVLFVQAGSTHYISGFIFKYRNYKFSSVVEVTPEELALLQSSDPLYLEDDLLVKVASNPTVYIVQNARKAPLSAATFKARGFKFLQVVEIPQAEADRYPTDPAL</sequence>
<dbReference type="EMBL" id="MFEO01000036">
    <property type="protein sequence ID" value="OGE88221.1"/>
    <property type="molecule type" value="Genomic_DNA"/>
</dbReference>
<evidence type="ECO:0000256" key="1">
    <source>
        <dbReference type="SAM" id="SignalP"/>
    </source>
</evidence>
<feature type="signal peptide" evidence="1">
    <location>
        <begin position="1"/>
        <end position="25"/>
    </location>
</feature>
<accession>A0A1F5PE70</accession>
<keyword evidence="1" id="KW-0732">Signal</keyword>
<dbReference type="STRING" id="1817828.A2722_01235"/>
<evidence type="ECO:0000313" key="2">
    <source>
        <dbReference type="EMBL" id="OGE88221.1"/>
    </source>
</evidence>
<dbReference type="Proteomes" id="UP000178377">
    <property type="component" value="Unassembled WGS sequence"/>
</dbReference>